<evidence type="ECO:0000313" key="3">
    <source>
        <dbReference type="Proteomes" id="UP001290894"/>
    </source>
</evidence>
<organism evidence="2 3">
    <name type="scientific">Stenotrophomonas muris</name>
    <dbReference type="NCBI Taxonomy" id="2963283"/>
    <lineage>
        <taxon>Bacteria</taxon>
        <taxon>Pseudomonadati</taxon>
        <taxon>Pseudomonadota</taxon>
        <taxon>Gammaproteobacteria</taxon>
        <taxon>Lysobacterales</taxon>
        <taxon>Lysobacteraceae</taxon>
        <taxon>Stenotrophomonas</taxon>
    </lineage>
</organism>
<reference evidence="2 3" key="1">
    <citation type="submission" date="2023-12" db="EMBL/GenBank/DDBJ databases">
        <title>'Antibacterial potential of Stenotrophomonas maltophilia cystic fibrosis isolates' (manuscript under preparation).</title>
        <authorList>
            <person name="Crisan C.V."/>
            <person name="Pettis M."/>
            <person name="Goldberg J.B."/>
        </authorList>
    </citation>
    <scope>NUCLEOTIDE SEQUENCE [LARGE SCALE GENOMIC DNA]</scope>
    <source>
        <strain evidence="2 3">CCV155</strain>
    </source>
</reference>
<dbReference type="EMBL" id="JAXUAC010000096">
    <property type="protein sequence ID" value="MDZ7514379.1"/>
    <property type="molecule type" value="Genomic_DNA"/>
</dbReference>
<accession>A0ABU5MNP7</accession>
<sequence>MFGLAVLIGITWLFSNNKRAVDWKL</sequence>
<feature type="non-terminal residue" evidence="2">
    <location>
        <position position="25"/>
    </location>
</feature>
<gene>
    <name evidence="2" type="ORF">U5F72_21510</name>
</gene>
<name>A0ABU5MNP7_9GAMM</name>
<keyword evidence="3" id="KW-1185">Reference proteome</keyword>
<evidence type="ECO:0000259" key="1">
    <source>
        <dbReference type="Pfam" id="PF01773"/>
    </source>
</evidence>
<dbReference type="Proteomes" id="UP001290894">
    <property type="component" value="Unassembled WGS sequence"/>
</dbReference>
<dbReference type="InterPro" id="IPR002668">
    <property type="entry name" value="CNT_N_dom"/>
</dbReference>
<protein>
    <submittedName>
        <fullName evidence="2">Na+ dependent nucleoside transporter N-terminal domain-containing protein</fullName>
    </submittedName>
</protein>
<evidence type="ECO:0000313" key="2">
    <source>
        <dbReference type="EMBL" id="MDZ7514379.1"/>
    </source>
</evidence>
<feature type="domain" description="Concentrative nucleoside transporter N-terminal" evidence="1">
    <location>
        <begin position="2"/>
        <end position="24"/>
    </location>
</feature>
<dbReference type="Pfam" id="PF01773">
    <property type="entry name" value="Nucleos_tra2_N"/>
    <property type="match status" value="1"/>
</dbReference>
<proteinExistence type="predicted"/>
<comment type="caution">
    <text evidence="2">The sequence shown here is derived from an EMBL/GenBank/DDBJ whole genome shotgun (WGS) entry which is preliminary data.</text>
</comment>